<evidence type="ECO:0000313" key="4">
    <source>
        <dbReference type="Proteomes" id="UP000231019"/>
    </source>
</evidence>
<name>A0A2M7GBX7_9BACT</name>
<dbReference type="Pfam" id="PF01145">
    <property type="entry name" value="Band_7"/>
    <property type="match status" value="1"/>
</dbReference>
<evidence type="ECO:0000256" key="1">
    <source>
        <dbReference type="ARBA" id="ARBA00008164"/>
    </source>
</evidence>
<dbReference type="InterPro" id="IPR043202">
    <property type="entry name" value="Band-7_stomatin-like"/>
</dbReference>
<feature type="domain" description="Band 7" evidence="2">
    <location>
        <begin position="24"/>
        <end position="181"/>
    </location>
</feature>
<accession>A0A2M7GBX7</accession>
<comment type="caution">
    <text evidence="3">The sequence shown here is derived from an EMBL/GenBank/DDBJ whole genome shotgun (WGS) entry which is preliminary data.</text>
</comment>
<protein>
    <recommendedName>
        <fullName evidence="2">Band 7 domain-containing protein</fullName>
    </recommendedName>
</protein>
<sequence length="254" mass="29064">MNPTLLLSLFLLAGGLSFFYQRLFEAVTVYEYEAGFLYRRGLLTTELAPGRYRLRKGISEIRKLDRRQQNLSIPGQEILTQDLIQLKISLVISYLIQDPRKVLQEIENLRNNLYLHLQILLRSVVQAEKLETLLENPSPWITHLQEQARKELAAWGVELCSLSLKDLMLPGDLKRAYAQVFKVQKEAQAQLEKARGEQAALRSLANAARMLEKNPELLNLRLIHTLENSQNSPTLVFQVGSGFLRPYEPPAEKG</sequence>
<dbReference type="EMBL" id="PFFQ01000004">
    <property type="protein sequence ID" value="PIW19443.1"/>
    <property type="molecule type" value="Genomic_DNA"/>
</dbReference>
<dbReference type="AlphaFoldDB" id="A0A2M7GBX7"/>
<dbReference type="Gene3D" id="3.30.479.30">
    <property type="entry name" value="Band 7 domain"/>
    <property type="match status" value="1"/>
</dbReference>
<dbReference type="Proteomes" id="UP000231019">
    <property type="component" value="Unassembled WGS sequence"/>
</dbReference>
<organism evidence="3 4">
    <name type="scientific">bacterium (Candidatus Blackallbacteria) CG17_big_fil_post_rev_8_21_14_2_50_48_46</name>
    <dbReference type="NCBI Taxonomy" id="2014261"/>
    <lineage>
        <taxon>Bacteria</taxon>
        <taxon>Candidatus Blackallbacteria</taxon>
    </lineage>
</organism>
<dbReference type="InterPro" id="IPR001107">
    <property type="entry name" value="Band_7"/>
</dbReference>
<dbReference type="PRINTS" id="PR00721">
    <property type="entry name" value="STOMATIN"/>
</dbReference>
<dbReference type="CDD" id="cd13438">
    <property type="entry name" value="SPFH_eoslipins_u2"/>
    <property type="match status" value="1"/>
</dbReference>
<dbReference type="Gene3D" id="6.10.250.2090">
    <property type="match status" value="1"/>
</dbReference>
<evidence type="ECO:0000313" key="3">
    <source>
        <dbReference type="EMBL" id="PIW19443.1"/>
    </source>
</evidence>
<comment type="similarity">
    <text evidence="1">Belongs to the band 7/mec-2 family.</text>
</comment>
<dbReference type="InterPro" id="IPR001972">
    <property type="entry name" value="Stomatin_HflK_fam"/>
</dbReference>
<dbReference type="SUPFAM" id="SSF117892">
    <property type="entry name" value="Band 7/SPFH domain"/>
    <property type="match status" value="1"/>
</dbReference>
<dbReference type="GO" id="GO:0005886">
    <property type="term" value="C:plasma membrane"/>
    <property type="evidence" value="ECO:0007669"/>
    <property type="project" value="InterPro"/>
</dbReference>
<gene>
    <name evidence="3" type="ORF">COW36_00990</name>
</gene>
<dbReference type="InterPro" id="IPR036013">
    <property type="entry name" value="Band_7/SPFH_dom_sf"/>
</dbReference>
<dbReference type="PANTHER" id="PTHR10264:SF83">
    <property type="entry name" value="BLL5629 PROTEIN"/>
    <property type="match status" value="1"/>
</dbReference>
<evidence type="ECO:0000259" key="2">
    <source>
        <dbReference type="SMART" id="SM00244"/>
    </source>
</evidence>
<proteinExistence type="inferred from homology"/>
<dbReference type="PANTHER" id="PTHR10264">
    <property type="entry name" value="BAND 7 PROTEIN-RELATED"/>
    <property type="match status" value="1"/>
</dbReference>
<reference evidence="3 4" key="1">
    <citation type="submission" date="2017-09" db="EMBL/GenBank/DDBJ databases">
        <title>Depth-based differentiation of microbial function through sediment-hosted aquifers and enrichment of novel symbionts in the deep terrestrial subsurface.</title>
        <authorList>
            <person name="Probst A.J."/>
            <person name="Ladd B."/>
            <person name="Jarett J.K."/>
            <person name="Geller-Mcgrath D.E."/>
            <person name="Sieber C.M."/>
            <person name="Emerson J.B."/>
            <person name="Anantharaman K."/>
            <person name="Thomas B.C."/>
            <person name="Malmstrom R."/>
            <person name="Stieglmeier M."/>
            <person name="Klingl A."/>
            <person name="Woyke T."/>
            <person name="Ryan C.M."/>
            <person name="Banfield J.F."/>
        </authorList>
    </citation>
    <scope>NUCLEOTIDE SEQUENCE [LARGE SCALE GENOMIC DNA]</scope>
    <source>
        <strain evidence="3">CG17_big_fil_post_rev_8_21_14_2_50_48_46</strain>
    </source>
</reference>
<dbReference type="SMART" id="SM00244">
    <property type="entry name" value="PHB"/>
    <property type="match status" value="1"/>
</dbReference>